<name>A0A9W3BC29_BIOGL</name>
<organism evidence="5 6">
    <name type="scientific">Biomphalaria glabrata</name>
    <name type="common">Bloodfluke planorb</name>
    <name type="synonym">Freshwater snail</name>
    <dbReference type="NCBI Taxonomy" id="6526"/>
    <lineage>
        <taxon>Eukaryota</taxon>
        <taxon>Metazoa</taxon>
        <taxon>Spiralia</taxon>
        <taxon>Lophotrochozoa</taxon>
        <taxon>Mollusca</taxon>
        <taxon>Gastropoda</taxon>
        <taxon>Heterobranchia</taxon>
        <taxon>Euthyneura</taxon>
        <taxon>Panpulmonata</taxon>
        <taxon>Hygrophila</taxon>
        <taxon>Lymnaeoidea</taxon>
        <taxon>Planorbidae</taxon>
        <taxon>Biomphalaria</taxon>
    </lineage>
</organism>
<dbReference type="RefSeq" id="XP_055896998.1">
    <property type="nucleotide sequence ID" value="XM_056041023.1"/>
</dbReference>
<evidence type="ECO:0000259" key="4">
    <source>
        <dbReference type="Pfam" id="PF05368"/>
    </source>
</evidence>
<dbReference type="OrthoDB" id="300709at2759"/>
<dbReference type="OMA" id="GPTYFYD"/>
<evidence type="ECO:0000256" key="2">
    <source>
        <dbReference type="ARBA" id="ARBA00022857"/>
    </source>
</evidence>
<feature type="domain" description="NmrA-like" evidence="4">
    <location>
        <begin position="3"/>
        <end position="271"/>
    </location>
</feature>
<comment type="similarity">
    <text evidence="1">Belongs to the NmrA-type oxidoreductase family.</text>
</comment>
<dbReference type="PANTHER" id="PTHR42748">
    <property type="entry name" value="NITROGEN METABOLITE REPRESSION PROTEIN NMRA FAMILY MEMBER"/>
    <property type="match status" value="1"/>
</dbReference>
<protein>
    <recommendedName>
        <fullName evidence="3">NmrA-like family domain-containing protein 1</fullName>
    </recommendedName>
</protein>
<dbReference type="GeneID" id="106065917"/>
<dbReference type="GO" id="GO:0005634">
    <property type="term" value="C:nucleus"/>
    <property type="evidence" value="ECO:0007669"/>
    <property type="project" value="TreeGrafter"/>
</dbReference>
<evidence type="ECO:0000256" key="1">
    <source>
        <dbReference type="ARBA" id="ARBA00006328"/>
    </source>
</evidence>
<dbReference type="PANTHER" id="PTHR42748:SF7">
    <property type="entry name" value="NMRA LIKE REDOX SENSOR 1-RELATED"/>
    <property type="match status" value="1"/>
</dbReference>
<dbReference type="AlphaFoldDB" id="A0A9W3BC29"/>
<dbReference type="InterPro" id="IPR008030">
    <property type="entry name" value="NmrA-like"/>
</dbReference>
<evidence type="ECO:0000313" key="5">
    <source>
        <dbReference type="Proteomes" id="UP001165740"/>
    </source>
</evidence>
<proteinExistence type="inferred from homology"/>
<reference evidence="6" key="1">
    <citation type="submission" date="2025-08" db="UniProtKB">
        <authorList>
            <consortium name="RefSeq"/>
        </authorList>
    </citation>
    <scope>IDENTIFICATION</scope>
</reference>
<dbReference type="SUPFAM" id="SSF51735">
    <property type="entry name" value="NAD(P)-binding Rossmann-fold domains"/>
    <property type="match status" value="1"/>
</dbReference>
<dbReference type="InterPro" id="IPR036291">
    <property type="entry name" value="NAD(P)-bd_dom_sf"/>
</dbReference>
<dbReference type="Gene3D" id="3.40.50.720">
    <property type="entry name" value="NAD(P)-binding Rossmann-like Domain"/>
    <property type="match status" value="1"/>
</dbReference>
<dbReference type="InterPro" id="IPR051164">
    <property type="entry name" value="NmrA-like_oxidored"/>
</dbReference>
<accession>A0A9W3BC29</accession>
<keyword evidence="5" id="KW-1185">Reference proteome</keyword>
<sequence length="302" mass="34582">MSKKIVVVFGINHIVGNLVAKSILNSNQYIVRGVSTSSESMNIDFIEGIETYNMSSMKDKSINEVLQDASFCFIYTLTNFDDPNCIDTEISLGCQIADYCKSSNVQHVVFCSQLHSNNICSLMARHLVAKAEIEKYMRDIGLPLTCLILPVFYQDICETFKPTRWDKSVYYIEIPMGKTPLDLISRDDIGPIVVKVMQHSQEYLSKSLSVCGDKLCVQEIATVLSKWLHPTIFKDKQISPFEFQQKRCTELKGSNDYAAMFQFFQRVDQRYNLLNSKKLNPEVISFNDWVMVNVEKIKDLLK</sequence>
<evidence type="ECO:0000313" key="6">
    <source>
        <dbReference type="RefSeq" id="XP_055896998.1"/>
    </source>
</evidence>
<dbReference type="Pfam" id="PF05368">
    <property type="entry name" value="NmrA"/>
    <property type="match status" value="1"/>
</dbReference>
<evidence type="ECO:0000256" key="3">
    <source>
        <dbReference type="ARBA" id="ARBA00040296"/>
    </source>
</evidence>
<dbReference type="Gene3D" id="3.90.25.10">
    <property type="entry name" value="UDP-galactose 4-epimerase, domain 1"/>
    <property type="match status" value="1"/>
</dbReference>
<keyword evidence="2" id="KW-0521">NADP</keyword>
<dbReference type="Proteomes" id="UP001165740">
    <property type="component" value="Chromosome 9"/>
</dbReference>
<gene>
    <name evidence="6" type="primary">LOC106065917</name>
</gene>